<dbReference type="PANTHER" id="PTHR11062">
    <property type="entry name" value="EXOSTOSIN HEPARAN SULFATE GLYCOSYLTRANSFERASE -RELATED"/>
    <property type="match status" value="1"/>
</dbReference>
<protein>
    <recommendedName>
        <fullName evidence="2">Exostosin GT47 domain-containing protein</fullName>
    </recommendedName>
</protein>
<sequence length="247" mass="27543">MVTVESYQAENTAGPNMLAWLSHWKDVLIPGYIPSWRISAMVSFNRPMLQRSILVAFHGHSSSSESVGHMYRRSPLAAVRDRVMAYFANQSGCSVGPPVRDYYRRMGMSRFCLVPAGLTAWTIHLYEAFFFGCVPVILSDELTVPFQGEIDWPSLSLQVPSDIDMAELHGRLESFSLGRLKAMYRGLHAARCWFDYSRGWGAEGLISGDAGACSPYLGLMRGLERRAVAAREGPYGLPAFWAPPPRT</sequence>
<gene>
    <name evidence="3" type="ORF">PCOR1329_LOCUS78222</name>
</gene>
<organism evidence="3 4">
    <name type="scientific">Prorocentrum cordatum</name>
    <dbReference type="NCBI Taxonomy" id="2364126"/>
    <lineage>
        <taxon>Eukaryota</taxon>
        <taxon>Sar</taxon>
        <taxon>Alveolata</taxon>
        <taxon>Dinophyceae</taxon>
        <taxon>Prorocentrales</taxon>
        <taxon>Prorocentraceae</taxon>
        <taxon>Prorocentrum</taxon>
    </lineage>
</organism>
<dbReference type="Proteomes" id="UP001189429">
    <property type="component" value="Unassembled WGS sequence"/>
</dbReference>
<evidence type="ECO:0000256" key="1">
    <source>
        <dbReference type="ARBA" id="ARBA00010271"/>
    </source>
</evidence>
<dbReference type="Pfam" id="PF03016">
    <property type="entry name" value="Exostosin_GT47"/>
    <property type="match status" value="1"/>
</dbReference>
<dbReference type="PANTHER" id="PTHR11062:SF281">
    <property type="entry name" value="EXOSTOSIN-LIKE 2"/>
    <property type="match status" value="1"/>
</dbReference>
<reference evidence="3" key="1">
    <citation type="submission" date="2023-10" db="EMBL/GenBank/DDBJ databases">
        <authorList>
            <person name="Chen Y."/>
            <person name="Shah S."/>
            <person name="Dougan E. K."/>
            <person name="Thang M."/>
            <person name="Chan C."/>
        </authorList>
    </citation>
    <scope>NUCLEOTIDE SEQUENCE [LARGE SCALE GENOMIC DNA]</scope>
</reference>
<keyword evidence="4" id="KW-1185">Reference proteome</keyword>
<evidence type="ECO:0000313" key="4">
    <source>
        <dbReference type="Proteomes" id="UP001189429"/>
    </source>
</evidence>
<name>A0ABN9XR72_9DINO</name>
<feature type="domain" description="Exostosin GT47" evidence="2">
    <location>
        <begin position="32"/>
        <end position="162"/>
    </location>
</feature>
<evidence type="ECO:0000259" key="2">
    <source>
        <dbReference type="Pfam" id="PF03016"/>
    </source>
</evidence>
<evidence type="ECO:0000313" key="3">
    <source>
        <dbReference type="EMBL" id="CAK0901157.1"/>
    </source>
</evidence>
<dbReference type="InterPro" id="IPR040911">
    <property type="entry name" value="Exostosin_GT47"/>
</dbReference>
<accession>A0ABN9XR72</accession>
<comment type="caution">
    <text evidence="3">The sequence shown here is derived from an EMBL/GenBank/DDBJ whole genome shotgun (WGS) entry which is preliminary data.</text>
</comment>
<comment type="similarity">
    <text evidence="1">Belongs to the glycosyltransferase 47 family.</text>
</comment>
<dbReference type="EMBL" id="CAUYUJ010020893">
    <property type="protein sequence ID" value="CAK0901157.1"/>
    <property type="molecule type" value="Genomic_DNA"/>
</dbReference>
<dbReference type="InterPro" id="IPR004263">
    <property type="entry name" value="Exostosin"/>
</dbReference>
<proteinExistence type="inferred from homology"/>